<evidence type="ECO:0000256" key="5">
    <source>
        <dbReference type="PROSITE-ProRule" id="PRU00706"/>
    </source>
</evidence>
<dbReference type="PROSITE" id="PS51336">
    <property type="entry name" value="DM10"/>
    <property type="match status" value="1"/>
</dbReference>
<dbReference type="InterPro" id="IPR034907">
    <property type="entry name" value="NDK-like_dom"/>
</dbReference>
<dbReference type="CDD" id="cd04412">
    <property type="entry name" value="NDPk7B"/>
    <property type="match status" value="1"/>
</dbReference>
<dbReference type="SMART" id="SM00562">
    <property type="entry name" value="NDK"/>
    <property type="match status" value="2"/>
</dbReference>
<comment type="subcellular location">
    <subcellularLocation>
        <location evidence="1">Cytoplasm</location>
        <location evidence="1">Cytoskeleton</location>
        <location evidence="1">Cilium axoneme</location>
    </subcellularLocation>
</comment>
<protein>
    <recommendedName>
        <fullName evidence="7">DM10 domain-containing protein</fullName>
    </recommendedName>
</protein>
<dbReference type="GO" id="GO:0005813">
    <property type="term" value="C:centrosome"/>
    <property type="evidence" value="ECO:0007669"/>
    <property type="project" value="TreeGrafter"/>
</dbReference>
<dbReference type="InterPro" id="IPR006602">
    <property type="entry name" value="DM10_dom"/>
</dbReference>
<dbReference type="GO" id="GO:0006228">
    <property type="term" value="P:UTP biosynthetic process"/>
    <property type="evidence" value="ECO:0007669"/>
    <property type="project" value="InterPro"/>
</dbReference>
<dbReference type="Pfam" id="PF00334">
    <property type="entry name" value="NDK"/>
    <property type="match status" value="2"/>
</dbReference>
<gene>
    <name evidence="8" type="ORF">BEMITA_LOCUS1804</name>
</gene>
<proteinExistence type="inferred from homology"/>
<dbReference type="Proteomes" id="UP001152759">
    <property type="component" value="Chromosome 1"/>
</dbReference>
<dbReference type="GO" id="GO:0004550">
    <property type="term" value="F:nucleoside diphosphate kinase activity"/>
    <property type="evidence" value="ECO:0007669"/>
    <property type="project" value="InterPro"/>
</dbReference>
<dbReference type="EMBL" id="OU963862">
    <property type="protein sequence ID" value="CAH0382235.1"/>
    <property type="molecule type" value="Genomic_DNA"/>
</dbReference>
<dbReference type="SMART" id="SM00676">
    <property type="entry name" value="DM10"/>
    <property type="match status" value="1"/>
</dbReference>
<reference evidence="8" key="1">
    <citation type="submission" date="2021-12" db="EMBL/GenBank/DDBJ databases">
        <authorList>
            <person name="King R."/>
        </authorList>
    </citation>
    <scope>NUCLEOTIDE SEQUENCE</scope>
</reference>
<dbReference type="GO" id="GO:0006241">
    <property type="term" value="P:CTP biosynthetic process"/>
    <property type="evidence" value="ECO:0007669"/>
    <property type="project" value="InterPro"/>
</dbReference>
<evidence type="ECO:0000256" key="1">
    <source>
        <dbReference type="ARBA" id="ARBA00004430"/>
    </source>
</evidence>
<comment type="similarity">
    <text evidence="5 6">Belongs to the NDK family.</text>
</comment>
<dbReference type="AlphaFoldDB" id="A0A9P0A1V9"/>
<keyword evidence="4" id="KW-0966">Cell projection</keyword>
<name>A0A9P0A1V9_BEMTA</name>
<comment type="caution">
    <text evidence="5">Lacks conserved residue(s) required for the propagation of feature annotation.</text>
</comment>
<dbReference type="InterPro" id="IPR036850">
    <property type="entry name" value="NDK-like_dom_sf"/>
</dbReference>
<evidence type="ECO:0000256" key="3">
    <source>
        <dbReference type="ARBA" id="ARBA00023212"/>
    </source>
</evidence>
<accession>A0A9P0A1V9</accession>
<dbReference type="PROSITE" id="PS51374">
    <property type="entry name" value="NDPK_LIKE"/>
    <property type="match status" value="2"/>
</dbReference>
<dbReference type="InterPro" id="IPR037993">
    <property type="entry name" value="NDPk7B"/>
</dbReference>
<sequence>MSHDFFEKYNFIAEWFDPEASFSKKFHLSYFIKDDSIELFDLRNLRMFLKRTKCDGVRLCDIYVGASVKIYSRLMKIVDYADVETKRKLSQTSQKTFGFIKPDGINKKGAIFDMILERGLKVVNLKMVLMNNDLARRFLRDQFNDYSDILSHEQILVSGPCILFELIGENSVQVLKELAGPTNPDIARKEAPTTIRGLFGKDTLHNVLHAAESFEAAGKEAKIFLFGEPSTLEKNFQPCMTVTNSTFCIIKPHAIQEGLMGKIIAMIEEKNFKVTGMKMFHLNTAQAEEFLEVYKSVVPEYSGMVSQLSSGPCLAMTVESESYGPNTPQEFRNFAGPSDPDIAKELRPNTIRAKFGKDKVKNAIHVTDLPEDAPLEIEYFFQLLE</sequence>
<dbReference type="SUPFAM" id="SSF54919">
    <property type="entry name" value="Nucleoside diphosphate kinase, NDK"/>
    <property type="match status" value="2"/>
</dbReference>
<feature type="domain" description="DM10" evidence="7">
    <location>
        <begin position="5"/>
        <end position="93"/>
    </location>
</feature>
<organism evidence="8 9">
    <name type="scientific">Bemisia tabaci</name>
    <name type="common">Sweetpotato whitefly</name>
    <name type="synonym">Aleurodes tabaci</name>
    <dbReference type="NCBI Taxonomy" id="7038"/>
    <lineage>
        <taxon>Eukaryota</taxon>
        <taxon>Metazoa</taxon>
        <taxon>Ecdysozoa</taxon>
        <taxon>Arthropoda</taxon>
        <taxon>Hexapoda</taxon>
        <taxon>Insecta</taxon>
        <taxon>Pterygota</taxon>
        <taxon>Neoptera</taxon>
        <taxon>Paraneoptera</taxon>
        <taxon>Hemiptera</taxon>
        <taxon>Sternorrhyncha</taxon>
        <taxon>Aleyrodoidea</taxon>
        <taxon>Aleyrodidae</taxon>
        <taxon>Aleyrodinae</taxon>
        <taxon>Bemisia</taxon>
    </lineage>
</organism>
<dbReference type="Gene3D" id="2.30.29.170">
    <property type="match status" value="1"/>
</dbReference>
<keyword evidence="2" id="KW-0963">Cytoplasm</keyword>
<dbReference type="InterPro" id="IPR001564">
    <property type="entry name" value="Nucleoside_diP_kinase"/>
</dbReference>
<dbReference type="PRINTS" id="PR01243">
    <property type="entry name" value="NUCDPKINASE"/>
</dbReference>
<evidence type="ECO:0000313" key="9">
    <source>
        <dbReference type="Proteomes" id="UP001152759"/>
    </source>
</evidence>
<dbReference type="PANTHER" id="PTHR43109:SF2">
    <property type="entry name" value="NUCLEOSIDE DIPHOSPHATE KINASE 7"/>
    <property type="match status" value="1"/>
</dbReference>
<dbReference type="FunFam" id="3.30.70.141:FF:000004">
    <property type="entry name" value="Nucleoside diphosphate kinase 7"/>
    <property type="match status" value="1"/>
</dbReference>
<evidence type="ECO:0000256" key="4">
    <source>
        <dbReference type="ARBA" id="ARBA00023273"/>
    </source>
</evidence>
<evidence type="ECO:0000313" key="8">
    <source>
        <dbReference type="EMBL" id="CAH0382235.1"/>
    </source>
</evidence>
<evidence type="ECO:0000256" key="2">
    <source>
        <dbReference type="ARBA" id="ARBA00022490"/>
    </source>
</evidence>
<dbReference type="Pfam" id="PF25364">
    <property type="entry name" value="PH_NDK7_N"/>
    <property type="match status" value="1"/>
</dbReference>
<keyword evidence="3" id="KW-0206">Cytoskeleton</keyword>
<evidence type="ECO:0000256" key="6">
    <source>
        <dbReference type="RuleBase" id="RU004011"/>
    </source>
</evidence>
<dbReference type="Gene3D" id="3.30.70.141">
    <property type="entry name" value="Nucleoside diphosphate kinase-like domain"/>
    <property type="match status" value="2"/>
</dbReference>
<keyword evidence="9" id="KW-1185">Reference proteome</keyword>
<dbReference type="GO" id="GO:0005879">
    <property type="term" value="C:axonemal microtubule"/>
    <property type="evidence" value="ECO:0007669"/>
    <property type="project" value="TreeGrafter"/>
</dbReference>
<dbReference type="InterPro" id="IPR057579">
    <property type="entry name" value="DM10_NDK7"/>
</dbReference>
<dbReference type="GO" id="GO:0006183">
    <property type="term" value="P:GTP biosynthetic process"/>
    <property type="evidence" value="ECO:0007669"/>
    <property type="project" value="InterPro"/>
</dbReference>
<evidence type="ECO:0000259" key="7">
    <source>
        <dbReference type="PROSITE" id="PS51336"/>
    </source>
</evidence>
<dbReference type="PANTHER" id="PTHR43109">
    <property type="entry name" value="NUCLEOSIDE DIPHOSPHATE KINASE 7"/>
    <property type="match status" value="1"/>
</dbReference>